<sequence>MSNVMTILGTATGGGNAITDLSFDANTLIPAKYNTFITSNYDETIAVQKTFYTTIQSVRIMVQNYDNNSVVCVDGGVKAKQDINESVDLSNYYNKSQIYLQIETNQKLNLKLSISIKIDAYTKSQDDALLLLNSDKSELIDAYSKTEADVLIDDKLFICDYFDAQTKGEDYALLLLKAHKSQLFDAYTKKEADNLPNNKANSGASYIKGEDEALLLFKAGKTQLIDSQTNEEADNLLNNKANLGVSYSKQEDDALLLLKTNRSTTYTKIDTDQHISQIEVGDIDLSSLMTLGSAQTINANKTFNNSCRFVSSIDGMATITGASFVKSGLDDNVVLLGAGCIKSISEFAGTPTDLSDYYTKTQTYSKTETDNKYIRYEGSIQQTITGRLKYVSPFGQTYDETQDAVNNTYLTMSEVDSKLSNYVNTTNSQSISGTTTFNSNVNAT</sequence>
<evidence type="ECO:0000313" key="2">
    <source>
        <dbReference type="Proteomes" id="UP000324800"/>
    </source>
</evidence>
<accession>A0A5J4W8D3</accession>
<evidence type="ECO:0000313" key="1">
    <source>
        <dbReference type="EMBL" id="KAA6390649.1"/>
    </source>
</evidence>
<gene>
    <name evidence="1" type="ORF">EZS28_013821</name>
</gene>
<dbReference type="Proteomes" id="UP000324800">
    <property type="component" value="Unassembled WGS sequence"/>
</dbReference>
<proteinExistence type="predicted"/>
<protein>
    <submittedName>
        <fullName evidence="1">Uncharacterized protein</fullName>
    </submittedName>
</protein>
<dbReference type="AlphaFoldDB" id="A0A5J4W8D3"/>
<name>A0A5J4W8D3_9EUKA</name>
<organism evidence="1 2">
    <name type="scientific">Streblomastix strix</name>
    <dbReference type="NCBI Taxonomy" id="222440"/>
    <lineage>
        <taxon>Eukaryota</taxon>
        <taxon>Metamonada</taxon>
        <taxon>Preaxostyla</taxon>
        <taxon>Oxymonadida</taxon>
        <taxon>Streblomastigidae</taxon>
        <taxon>Streblomastix</taxon>
    </lineage>
</organism>
<reference evidence="1 2" key="1">
    <citation type="submission" date="2019-03" db="EMBL/GenBank/DDBJ databases">
        <title>Single cell metagenomics reveals metabolic interactions within the superorganism composed of flagellate Streblomastix strix and complex community of Bacteroidetes bacteria on its surface.</title>
        <authorList>
            <person name="Treitli S.C."/>
            <person name="Kolisko M."/>
            <person name="Husnik F."/>
            <person name="Keeling P."/>
            <person name="Hampl V."/>
        </authorList>
    </citation>
    <scope>NUCLEOTIDE SEQUENCE [LARGE SCALE GENOMIC DNA]</scope>
    <source>
        <strain evidence="1">ST1C</strain>
    </source>
</reference>
<comment type="caution">
    <text evidence="1">The sequence shown here is derived from an EMBL/GenBank/DDBJ whole genome shotgun (WGS) entry which is preliminary data.</text>
</comment>
<dbReference type="EMBL" id="SNRW01003151">
    <property type="protein sequence ID" value="KAA6390649.1"/>
    <property type="molecule type" value="Genomic_DNA"/>
</dbReference>